<organism evidence="1 2">
    <name type="scientific">Aegilops tauschii subsp. strangulata</name>
    <name type="common">Goatgrass</name>
    <dbReference type="NCBI Taxonomy" id="200361"/>
    <lineage>
        <taxon>Eukaryota</taxon>
        <taxon>Viridiplantae</taxon>
        <taxon>Streptophyta</taxon>
        <taxon>Embryophyta</taxon>
        <taxon>Tracheophyta</taxon>
        <taxon>Spermatophyta</taxon>
        <taxon>Magnoliopsida</taxon>
        <taxon>Liliopsida</taxon>
        <taxon>Poales</taxon>
        <taxon>Poaceae</taxon>
        <taxon>BOP clade</taxon>
        <taxon>Pooideae</taxon>
        <taxon>Triticodae</taxon>
        <taxon>Triticeae</taxon>
        <taxon>Triticinae</taxon>
        <taxon>Aegilops</taxon>
    </lineage>
</organism>
<proteinExistence type="predicted"/>
<reference evidence="2" key="1">
    <citation type="journal article" date="2014" name="Science">
        <title>Ancient hybridizations among the ancestral genomes of bread wheat.</title>
        <authorList>
            <consortium name="International Wheat Genome Sequencing Consortium,"/>
            <person name="Marcussen T."/>
            <person name="Sandve S.R."/>
            <person name="Heier L."/>
            <person name="Spannagl M."/>
            <person name="Pfeifer M."/>
            <person name="Jakobsen K.S."/>
            <person name="Wulff B.B."/>
            <person name="Steuernagel B."/>
            <person name="Mayer K.F."/>
            <person name="Olsen O.A."/>
        </authorList>
    </citation>
    <scope>NUCLEOTIDE SEQUENCE [LARGE SCALE GENOMIC DNA]</scope>
    <source>
        <strain evidence="2">cv. AL8/78</strain>
    </source>
</reference>
<dbReference type="Proteomes" id="UP000015105">
    <property type="component" value="Chromosome 1D"/>
</dbReference>
<reference evidence="1" key="4">
    <citation type="submission" date="2019-03" db="UniProtKB">
        <authorList>
            <consortium name="EnsemblPlants"/>
        </authorList>
    </citation>
    <scope>IDENTIFICATION</scope>
</reference>
<name>A0A452ZCC0_AEGTS</name>
<dbReference type="AlphaFoldDB" id="A0A452ZCC0"/>
<evidence type="ECO:0000313" key="2">
    <source>
        <dbReference type="Proteomes" id="UP000015105"/>
    </source>
</evidence>
<protein>
    <submittedName>
        <fullName evidence="1">Uncharacterized protein</fullName>
    </submittedName>
</protein>
<reference evidence="2" key="2">
    <citation type="journal article" date="2017" name="Nat. Plants">
        <title>The Aegilops tauschii genome reveals multiple impacts of transposons.</title>
        <authorList>
            <person name="Zhao G."/>
            <person name="Zou C."/>
            <person name="Li K."/>
            <person name="Wang K."/>
            <person name="Li T."/>
            <person name="Gao L."/>
            <person name="Zhang X."/>
            <person name="Wang H."/>
            <person name="Yang Z."/>
            <person name="Liu X."/>
            <person name="Jiang W."/>
            <person name="Mao L."/>
            <person name="Kong X."/>
            <person name="Jiao Y."/>
            <person name="Jia J."/>
        </authorList>
    </citation>
    <scope>NUCLEOTIDE SEQUENCE [LARGE SCALE GENOMIC DNA]</scope>
    <source>
        <strain evidence="2">cv. AL8/78</strain>
    </source>
</reference>
<keyword evidence="2" id="KW-1185">Reference proteome</keyword>
<accession>A0A452ZCC0</accession>
<reference evidence="1" key="3">
    <citation type="journal article" date="2017" name="Nature">
        <title>Genome sequence of the progenitor of the wheat D genome Aegilops tauschii.</title>
        <authorList>
            <person name="Luo M.C."/>
            <person name="Gu Y.Q."/>
            <person name="Puiu D."/>
            <person name="Wang H."/>
            <person name="Twardziok S.O."/>
            <person name="Deal K.R."/>
            <person name="Huo N."/>
            <person name="Zhu T."/>
            <person name="Wang L."/>
            <person name="Wang Y."/>
            <person name="McGuire P.E."/>
            <person name="Liu S."/>
            <person name="Long H."/>
            <person name="Ramasamy R.K."/>
            <person name="Rodriguez J.C."/>
            <person name="Van S.L."/>
            <person name="Yuan L."/>
            <person name="Wang Z."/>
            <person name="Xia Z."/>
            <person name="Xiao L."/>
            <person name="Anderson O.D."/>
            <person name="Ouyang S."/>
            <person name="Liang Y."/>
            <person name="Zimin A.V."/>
            <person name="Pertea G."/>
            <person name="Qi P."/>
            <person name="Bennetzen J.L."/>
            <person name="Dai X."/>
            <person name="Dawson M.W."/>
            <person name="Muller H.G."/>
            <person name="Kugler K."/>
            <person name="Rivarola-Duarte L."/>
            <person name="Spannagl M."/>
            <person name="Mayer K.F.X."/>
            <person name="Lu F.H."/>
            <person name="Bevan M.W."/>
            <person name="Leroy P."/>
            <person name="Li P."/>
            <person name="You F.M."/>
            <person name="Sun Q."/>
            <person name="Liu Z."/>
            <person name="Lyons E."/>
            <person name="Wicker T."/>
            <person name="Salzberg S.L."/>
            <person name="Devos K.M."/>
            <person name="Dvorak J."/>
        </authorList>
    </citation>
    <scope>NUCLEOTIDE SEQUENCE [LARGE SCALE GENOMIC DNA]</scope>
    <source>
        <strain evidence="1">cv. AL8/78</strain>
    </source>
</reference>
<sequence length="36" mass="4212">MIDRLLRSLFVSPSKLNLHNPDEKCKDAHSFWLGSR</sequence>
<dbReference type="Gramene" id="AET1Gv20709200.3">
    <property type="protein sequence ID" value="AET1Gv20709200.3"/>
    <property type="gene ID" value="AET1Gv20709200"/>
</dbReference>
<evidence type="ECO:0000313" key="1">
    <source>
        <dbReference type="EnsemblPlants" id="AET1Gv20709200.3"/>
    </source>
</evidence>
<reference evidence="1" key="5">
    <citation type="journal article" date="2021" name="G3 (Bethesda)">
        <title>Aegilops tauschii genome assembly Aet v5.0 features greater sequence contiguity and improved annotation.</title>
        <authorList>
            <person name="Wang L."/>
            <person name="Zhu T."/>
            <person name="Rodriguez J.C."/>
            <person name="Deal K.R."/>
            <person name="Dubcovsky J."/>
            <person name="McGuire P.E."/>
            <person name="Lux T."/>
            <person name="Spannagl M."/>
            <person name="Mayer K.F.X."/>
            <person name="Baldrich P."/>
            <person name="Meyers B.C."/>
            <person name="Huo N."/>
            <person name="Gu Y.Q."/>
            <person name="Zhou H."/>
            <person name="Devos K.M."/>
            <person name="Bennetzen J.L."/>
            <person name="Unver T."/>
            <person name="Budak H."/>
            <person name="Gulick P.J."/>
            <person name="Galiba G."/>
            <person name="Kalapos B."/>
            <person name="Nelson D.R."/>
            <person name="Li P."/>
            <person name="You F.M."/>
            <person name="Luo M.C."/>
            <person name="Dvorak J."/>
        </authorList>
    </citation>
    <scope>NUCLEOTIDE SEQUENCE [LARGE SCALE GENOMIC DNA]</scope>
    <source>
        <strain evidence="1">cv. AL8/78</strain>
    </source>
</reference>
<dbReference type="EnsemblPlants" id="AET1Gv20709200.3">
    <property type="protein sequence ID" value="AET1Gv20709200.3"/>
    <property type="gene ID" value="AET1Gv20709200"/>
</dbReference>